<name>A0AC58KR20_CASCN</name>
<evidence type="ECO:0000313" key="2">
    <source>
        <dbReference type="RefSeq" id="XP_073907363.1"/>
    </source>
</evidence>
<sequence>MMGEQVARVVESKNSAFPTGTVVLTSSGWTTHSISDGKGLEQLSAEWPKKIPLSLALGTVGMPGAAKLLDQQGLMKRWPTLKRLDLMLPLTIRQ</sequence>
<protein>
    <submittedName>
        <fullName evidence="2">Prostaglandin reductase 1-like</fullName>
    </submittedName>
</protein>
<gene>
    <name evidence="2" type="primary">LOC109692875</name>
</gene>
<accession>A0AC58KR20</accession>
<evidence type="ECO:0000313" key="1">
    <source>
        <dbReference type="Proteomes" id="UP001732720"/>
    </source>
</evidence>
<proteinExistence type="predicted"/>
<dbReference type="Proteomes" id="UP001732720">
    <property type="component" value="Chromosome 13"/>
</dbReference>
<organism evidence="1 2">
    <name type="scientific">Castor canadensis</name>
    <name type="common">American beaver</name>
    <dbReference type="NCBI Taxonomy" id="51338"/>
    <lineage>
        <taxon>Eukaryota</taxon>
        <taxon>Metazoa</taxon>
        <taxon>Chordata</taxon>
        <taxon>Craniata</taxon>
        <taxon>Vertebrata</taxon>
        <taxon>Euteleostomi</taxon>
        <taxon>Mammalia</taxon>
        <taxon>Eutheria</taxon>
        <taxon>Euarchontoglires</taxon>
        <taxon>Glires</taxon>
        <taxon>Rodentia</taxon>
        <taxon>Castorimorpha</taxon>
        <taxon>Castoridae</taxon>
        <taxon>Castor</taxon>
    </lineage>
</organism>
<dbReference type="RefSeq" id="XP_073907363.1">
    <property type="nucleotide sequence ID" value="XM_074051262.1"/>
</dbReference>
<keyword evidence="1" id="KW-1185">Reference proteome</keyword>
<reference evidence="2" key="1">
    <citation type="submission" date="2025-08" db="UniProtKB">
        <authorList>
            <consortium name="RefSeq"/>
        </authorList>
    </citation>
    <scope>IDENTIFICATION</scope>
</reference>